<dbReference type="Proteomes" id="UP000292695">
    <property type="component" value="Unassembled WGS sequence"/>
</dbReference>
<dbReference type="Pfam" id="PF13621">
    <property type="entry name" value="Cupin_8"/>
    <property type="match status" value="1"/>
</dbReference>
<dbReference type="PANTHER" id="PTHR12461">
    <property type="entry name" value="HYPOXIA-INDUCIBLE FACTOR 1 ALPHA INHIBITOR-RELATED"/>
    <property type="match status" value="1"/>
</dbReference>
<dbReference type="PANTHER" id="PTHR12461:SF105">
    <property type="entry name" value="HYPOXIA-INDUCIBLE FACTOR 1-ALPHA INHIBITOR"/>
    <property type="match status" value="1"/>
</dbReference>
<dbReference type="InterPro" id="IPR003347">
    <property type="entry name" value="JmjC_dom"/>
</dbReference>
<dbReference type="InterPro" id="IPR014710">
    <property type="entry name" value="RmlC-like_jellyroll"/>
</dbReference>
<dbReference type="InterPro" id="IPR041667">
    <property type="entry name" value="Cupin_8"/>
</dbReference>
<gene>
    <name evidence="3" type="ORF">E0H50_13420</name>
</gene>
<dbReference type="AlphaFoldDB" id="A0A4R0IPK3"/>
<organism evidence="3 4">
    <name type="scientific">Kribbella sindirgiensis</name>
    <dbReference type="NCBI Taxonomy" id="1124744"/>
    <lineage>
        <taxon>Bacteria</taxon>
        <taxon>Bacillati</taxon>
        <taxon>Actinomycetota</taxon>
        <taxon>Actinomycetes</taxon>
        <taxon>Propionibacteriales</taxon>
        <taxon>Kribbellaceae</taxon>
        <taxon>Kribbella</taxon>
    </lineage>
</organism>
<dbReference type="Gene3D" id="2.60.120.10">
    <property type="entry name" value="Jelly Rolls"/>
    <property type="match status" value="1"/>
</dbReference>
<proteinExistence type="predicted"/>
<reference evidence="3 4" key="1">
    <citation type="submission" date="2019-02" db="EMBL/GenBank/DDBJ databases">
        <title>Kribbella capetownensis sp. nov. and Kribbella speibonae sp. nov., isolated from soil.</title>
        <authorList>
            <person name="Curtis S.M."/>
            <person name="Norton I."/>
            <person name="Everest G.J."/>
            <person name="Meyers P.R."/>
        </authorList>
    </citation>
    <scope>NUCLEOTIDE SEQUENCE [LARGE SCALE GENOMIC DNA]</scope>
    <source>
        <strain evidence="3 4">DSM 27082</strain>
    </source>
</reference>
<dbReference type="SUPFAM" id="SSF51197">
    <property type="entry name" value="Clavaminate synthase-like"/>
    <property type="match status" value="1"/>
</dbReference>
<evidence type="ECO:0000313" key="4">
    <source>
        <dbReference type="Proteomes" id="UP000292695"/>
    </source>
</evidence>
<evidence type="ECO:0000313" key="3">
    <source>
        <dbReference type="EMBL" id="TCC34887.1"/>
    </source>
</evidence>
<dbReference type="PROSITE" id="PS51184">
    <property type="entry name" value="JMJC"/>
    <property type="match status" value="1"/>
</dbReference>
<keyword evidence="4" id="KW-1185">Reference proteome</keyword>
<evidence type="ECO:0000256" key="1">
    <source>
        <dbReference type="SAM" id="MobiDB-lite"/>
    </source>
</evidence>
<accession>A0A4R0IPK3</accession>
<name>A0A4R0IPK3_9ACTN</name>
<dbReference type="EMBL" id="SJKA01000004">
    <property type="protein sequence ID" value="TCC34887.1"/>
    <property type="molecule type" value="Genomic_DNA"/>
</dbReference>
<dbReference type="OrthoDB" id="479699at2"/>
<comment type="caution">
    <text evidence="3">The sequence shown here is derived from an EMBL/GenBank/DDBJ whole genome shotgun (WGS) entry which is preliminary data.</text>
</comment>
<sequence length="285" mass="33874">MNDFTDRRREVLRLNRPSQQQFQRAVRTGRPLIIAGCAEELSRGHTYSLDLLQRAIGNRRIEVDRRPSRNTPQDPQSRPDFQRVRFQDFRRRLMTETFDGPRTYLQDDVNHMPGLRPFYGEPEYLRDVTVTRTKLWVSGRGLVTPLHYDPVEVVHWMMEGSKRWVLVRPGLRNLYPYGLRTKAAMFSRVDPDAPDLKAFPRWRGVRPIEFDLQAGELLYIPAFFWHRVESTSDYNVSMNYIWVASLRKMLRYLPEFGHAVPFVRWQAKRISAARTTMHEDRRVRL</sequence>
<feature type="domain" description="JmjC" evidence="2">
    <location>
        <begin position="101"/>
        <end position="257"/>
    </location>
</feature>
<feature type="region of interest" description="Disordered" evidence="1">
    <location>
        <begin position="62"/>
        <end position="81"/>
    </location>
</feature>
<evidence type="ECO:0000259" key="2">
    <source>
        <dbReference type="PROSITE" id="PS51184"/>
    </source>
</evidence>
<protein>
    <submittedName>
        <fullName evidence="3">Cupin-like domain-containing protein</fullName>
    </submittedName>
</protein>
<dbReference type="RefSeq" id="WP_131287681.1">
    <property type="nucleotide sequence ID" value="NZ_SJKA01000004.1"/>
</dbReference>
<dbReference type="SMART" id="SM00558">
    <property type="entry name" value="JmjC"/>
    <property type="match status" value="1"/>
</dbReference>